<evidence type="ECO:0000256" key="4">
    <source>
        <dbReference type="PROSITE-ProRule" id="PRU01248"/>
    </source>
</evidence>
<evidence type="ECO:0008006" key="10">
    <source>
        <dbReference type="Google" id="ProtNLM"/>
    </source>
</evidence>
<name>A0ABP9L8G4_9ACTN</name>
<evidence type="ECO:0000256" key="2">
    <source>
        <dbReference type="ARBA" id="ARBA00023125"/>
    </source>
</evidence>
<dbReference type="PANTHER" id="PTHR30349:SF41">
    <property type="entry name" value="INTEGRASE_RECOMBINASE PROTEIN MJ0367-RELATED"/>
    <property type="match status" value="1"/>
</dbReference>
<dbReference type="Gene3D" id="1.10.443.10">
    <property type="entry name" value="Intergrase catalytic core"/>
    <property type="match status" value="1"/>
</dbReference>
<feature type="region of interest" description="Disordered" evidence="5">
    <location>
        <begin position="270"/>
        <end position="352"/>
    </location>
</feature>
<dbReference type="InterPro" id="IPR013762">
    <property type="entry name" value="Integrase-like_cat_sf"/>
</dbReference>
<evidence type="ECO:0000256" key="5">
    <source>
        <dbReference type="SAM" id="MobiDB-lite"/>
    </source>
</evidence>
<proteinExistence type="inferred from homology"/>
<comment type="similarity">
    <text evidence="1">Belongs to the 'phage' integrase family.</text>
</comment>
<dbReference type="RefSeq" id="WP_345670871.1">
    <property type="nucleotide sequence ID" value="NZ_BAABKC010000087.1"/>
</dbReference>
<evidence type="ECO:0000259" key="7">
    <source>
        <dbReference type="PROSITE" id="PS51900"/>
    </source>
</evidence>
<reference evidence="9" key="1">
    <citation type="journal article" date="2019" name="Int. J. Syst. Evol. Microbiol.">
        <title>The Global Catalogue of Microorganisms (GCM) 10K type strain sequencing project: providing services to taxonomists for standard genome sequencing and annotation.</title>
        <authorList>
            <consortium name="The Broad Institute Genomics Platform"/>
            <consortium name="The Broad Institute Genome Sequencing Center for Infectious Disease"/>
            <person name="Wu L."/>
            <person name="Ma J."/>
        </authorList>
    </citation>
    <scope>NUCLEOTIDE SEQUENCE [LARGE SCALE GENOMIC DNA]</scope>
    <source>
        <strain evidence="9">JCM 18410</strain>
    </source>
</reference>
<evidence type="ECO:0000256" key="1">
    <source>
        <dbReference type="ARBA" id="ARBA00008857"/>
    </source>
</evidence>
<dbReference type="PROSITE" id="PS51900">
    <property type="entry name" value="CB"/>
    <property type="match status" value="1"/>
</dbReference>
<keyword evidence="3" id="KW-0233">DNA recombination</keyword>
<feature type="domain" description="Core-binding (CB)" evidence="7">
    <location>
        <begin position="11"/>
        <end position="92"/>
    </location>
</feature>
<evidence type="ECO:0000256" key="3">
    <source>
        <dbReference type="ARBA" id="ARBA00023172"/>
    </source>
</evidence>
<dbReference type="Proteomes" id="UP001500124">
    <property type="component" value="Unassembled WGS sequence"/>
</dbReference>
<keyword evidence="2 4" id="KW-0238">DNA-binding</keyword>
<sequence>MTTVAAEPCGVTLSEACREWLDERFGDKPGTYGRYELTMRRVAAFLGAGDQDVATVTGQDYFRALKFLWGKRKPATWNANRAAISSFLKWVRLMAEYADVKLPPRCTSRTVDQDETKAVDREDLDVLWDPETAALRERALWRAMYESSSRAAALLALDIPDLDLKRRRARVRVKGGSIKWLHFGELGAELLRELIGDRTEGPVFLTESRPWNWRDRDLADRGPGDRCRLSYNRAEEIFKATTRALGFAGDEVTFDFLTLHQLRHSRLTHLSEDGTDTPMLQQISQHKDPRTLHRRYTKPSSSAVARHMALMDKKDADRRRDARRRPPRGSVTARTARFARPGKANTTDSRRR</sequence>
<dbReference type="SUPFAM" id="SSF56349">
    <property type="entry name" value="DNA breaking-rejoining enzymes"/>
    <property type="match status" value="1"/>
</dbReference>
<dbReference type="Pfam" id="PF00589">
    <property type="entry name" value="Phage_integrase"/>
    <property type="match status" value="1"/>
</dbReference>
<dbReference type="InterPro" id="IPR002104">
    <property type="entry name" value="Integrase_catalytic"/>
</dbReference>
<evidence type="ECO:0000259" key="6">
    <source>
        <dbReference type="PROSITE" id="PS51898"/>
    </source>
</evidence>
<dbReference type="EMBL" id="BAABKC010000087">
    <property type="protein sequence ID" value="GAA5070784.1"/>
    <property type="molecule type" value="Genomic_DNA"/>
</dbReference>
<evidence type="ECO:0000313" key="8">
    <source>
        <dbReference type="EMBL" id="GAA5070784.1"/>
    </source>
</evidence>
<feature type="compositionally biased region" description="Basic and acidic residues" evidence="5">
    <location>
        <begin position="309"/>
        <end position="320"/>
    </location>
</feature>
<keyword evidence="9" id="KW-1185">Reference proteome</keyword>
<dbReference type="PANTHER" id="PTHR30349">
    <property type="entry name" value="PHAGE INTEGRASE-RELATED"/>
    <property type="match status" value="1"/>
</dbReference>
<dbReference type="CDD" id="cd00397">
    <property type="entry name" value="DNA_BRE_C"/>
    <property type="match status" value="1"/>
</dbReference>
<dbReference type="InterPro" id="IPR011010">
    <property type="entry name" value="DNA_brk_join_enz"/>
</dbReference>
<dbReference type="InterPro" id="IPR050090">
    <property type="entry name" value="Tyrosine_recombinase_XerCD"/>
</dbReference>
<comment type="caution">
    <text evidence="8">The sequence shown here is derived from an EMBL/GenBank/DDBJ whole genome shotgun (WGS) entry which is preliminary data.</text>
</comment>
<protein>
    <recommendedName>
        <fullName evidence="10">Site-specific integrase</fullName>
    </recommendedName>
</protein>
<accession>A0ABP9L8G4</accession>
<dbReference type="InterPro" id="IPR044068">
    <property type="entry name" value="CB"/>
</dbReference>
<organism evidence="8 9">
    <name type="scientific">Streptomyces similanensis</name>
    <dbReference type="NCBI Taxonomy" id="1274988"/>
    <lineage>
        <taxon>Bacteria</taxon>
        <taxon>Bacillati</taxon>
        <taxon>Actinomycetota</taxon>
        <taxon>Actinomycetes</taxon>
        <taxon>Kitasatosporales</taxon>
        <taxon>Streptomycetaceae</taxon>
        <taxon>Streptomyces</taxon>
    </lineage>
</organism>
<dbReference type="PROSITE" id="PS51898">
    <property type="entry name" value="TYR_RECOMBINASE"/>
    <property type="match status" value="1"/>
</dbReference>
<gene>
    <name evidence="8" type="ORF">GCM10023336_56250</name>
</gene>
<evidence type="ECO:0000313" key="9">
    <source>
        <dbReference type="Proteomes" id="UP001500124"/>
    </source>
</evidence>
<feature type="domain" description="Tyr recombinase" evidence="6">
    <location>
        <begin position="114"/>
        <end position="309"/>
    </location>
</feature>